<feature type="non-terminal residue" evidence="2">
    <location>
        <position position="67"/>
    </location>
</feature>
<protein>
    <submittedName>
        <fullName evidence="2">Uncharacterized protein</fullName>
    </submittedName>
</protein>
<organism evidence="2">
    <name type="scientific">Tetraselmis sp. GSL018</name>
    <dbReference type="NCBI Taxonomy" id="582737"/>
    <lineage>
        <taxon>Eukaryota</taxon>
        <taxon>Viridiplantae</taxon>
        <taxon>Chlorophyta</taxon>
        <taxon>core chlorophytes</taxon>
        <taxon>Chlorodendrophyceae</taxon>
        <taxon>Chlorodendrales</taxon>
        <taxon>Chlorodendraceae</taxon>
        <taxon>Tetraselmis</taxon>
    </lineage>
</organism>
<feature type="region of interest" description="Disordered" evidence="1">
    <location>
        <begin position="1"/>
        <end position="67"/>
    </location>
</feature>
<feature type="compositionally biased region" description="Low complexity" evidence="1">
    <location>
        <begin position="30"/>
        <end position="50"/>
    </location>
</feature>
<accession>A0A061R383</accession>
<dbReference type="EMBL" id="GBEZ01020197">
    <property type="protein sequence ID" value="JAC66448.1"/>
    <property type="molecule type" value="Transcribed_RNA"/>
</dbReference>
<evidence type="ECO:0000256" key="1">
    <source>
        <dbReference type="SAM" id="MobiDB-lite"/>
    </source>
</evidence>
<sequence>RRWGSPVPEPSPRSPGTFSQRALGCCQPEGPAARSARGTAAARRGGLPPRLSGAAGAWRQRVGPTGR</sequence>
<reference evidence="2" key="1">
    <citation type="submission" date="2014-05" db="EMBL/GenBank/DDBJ databases">
        <title>The transcriptome of the halophilic microalga Tetraselmis sp. GSL018 isolated from the Great Salt Lake, Utah.</title>
        <authorList>
            <person name="Jinkerson R.E."/>
            <person name="D'Adamo S."/>
            <person name="Posewitz M.C."/>
        </authorList>
    </citation>
    <scope>NUCLEOTIDE SEQUENCE</scope>
    <source>
        <strain evidence="2">GSL018</strain>
    </source>
</reference>
<feature type="non-terminal residue" evidence="2">
    <location>
        <position position="1"/>
    </location>
</feature>
<dbReference type="AlphaFoldDB" id="A0A061R383"/>
<proteinExistence type="predicted"/>
<gene>
    <name evidence="2" type="ORF">TSPGSL018_13623</name>
</gene>
<name>A0A061R383_9CHLO</name>
<evidence type="ECO:0000313" key="2">
    <source>
        <dbReference type="EMBL" id="JAC66448.1"/>
    </source>
</evidence>